<dbReference type="OrthoDB" id="5521887at2"/>
<dbReference type="PANTHER" id="PTHR47691">
    <property type="entry name" value="REGULATOR-RELATED"/>
    <property type="match status" value="1"/>
</dbReference>
<sequence length="711" mass="75980">MNRPSGDRDSQANEFTGDVTGSVVQARDVHGGLHVHPAATTRVPPRQLPGVGMVVDRDDVLDALDDACADAACVVVSGPAGIGKTAVALRWAHDHARDFPDGQLYADLRGHAPVAPAPPSEVLGGFIRALGERPETIPDGLAERAALYRSLTAGRRLLVVLDDAHSAAQVTPLLPGAATGAAVVTSRWRLGGLMARGARAVQIGPLDPAAATKLLVSRLGADRVNAEDGVAARLAELCAYSPLALSVATARLAIRPNWTLERMASALDEERRRLGVLSMPGTPDEDDAVTVRAALELSYRNLPEPIRRLYRVLGLYPGRTFDRYSAAALTARPVETVAEELEQLTDANLVDDSPDAHYRFHELTRLHALETADTDEPEPERAAAIRRLADWAVAATLAASRAAAPYRRLAVPTAGPGVPEAPRFEAPADALAWLEDELVNLRAIAQRAHETGLHRQAWLIVDAAWPLFLLRGHGDRRLDFDRLGLAAARAGRDRTAEAKMLNRTGLALRELGRLDEAARDFASASDIWRDLGNRARMAGADRRLGWVEHDRGDLGAARTRFRAALAAYRDLGEGRRVALTLCDLASVLVEDGQTAGAVAALREAGTLLESEADPYNRARVLVLLARAHLGDADPAVARDLADRALAAMRAIPSAVGEADALEVIGDLELRAGRTDAARDLFERARSALADAGAPTRAIDRRLAGPTNDPSA</sequence>
<dbReference type="AlphaFoldDB" id="A0A6I4WDZ5"/>
<reference evidence="2 3" key="1">
    <citation type="submission" date="2019-12" db="EMBL/GenBank/DDBJ databases">
        <title>Nocardia macrotermitis sp. nov. and Nocardia aurantia sp. nov., isolated from the gut of the fungus growing-termite Macrotermes natalensis.</title>
        <authorList>
            <person name="Christine B."/>
            <person name="Rene B."/>
        </authorList>
    </citation>
    <scope>NUCLEOTIDE SEQUENCE [LARGE SCALE GENOMIC DNA]</scope>
    <source>
        <strain evidence="2 3">DSM 102126</strain>
    </source>
</reference>
<evidence type="ECO:0000256" key="1">
    <source>
        <dbReference type="SAM" id="MobiDB-lite"/>
    </source>
</evidence>
<name>A0A6I4WDZ5_9ACTN</name>
<dbReference type="PANTHER" id="PTHR47691:SF3">
    <property type="entry name" value="HTH-TYPE TRANSCRIPTIONAL REGULATOR RV0890C-RELATED"/>
    <property type="match status" value="1"/>
</dbReference>
<feature type="region of interest" description="Disordered" evidence="1">
    <location>
        <begin position="690"/>
        <end position="711"/>
    </location>
</feature>
<dbReference type="Gene3D" id="3.40.50.300">
    <property type="entry name" value="P-loop containing nucleotide triphosphate hydrolases"/>
    <property type="match status" value="1"/>
</dbReference>
<accession>A0A6I4WDZ5</accession>
<comment type="caution">
    <text evidence="2">The sequence shown here is derived from an EMBL/GenBank/DDBJ whole genome shotgun (WGS) entry which is preliminary data.</text>
</comment>
<dbReference type="SUPFAM" id="SSF48452">
    <property type="entry name" value="TPR-like"/>
    <property type="match status" value="1"/>
</dbReference>
<dbReference type="Gene3D" id="1.25.40.10">
    <property type="entry name" value="Tetratricopeptide repeat domain"/>
    <property type="match status" value="1"/>
</dbReference>
<protein>
    <submittedName>
        <fullName evidence="2">Tetratricopeptide repeat protein</fullName>
    </submittedName>
</protein>
<evidence type="ECO:0000313" key="3">
    <source>
        <dbReference type="Proteomes" id="UP000431901"/>
    </source>
</evidence>
<dbReference type="EMBL" id="WUTW01000009">
    <property type="protein sequence ID" value="MXQ67911.1"/>
    <property type="molecule type" value="Genomic_DNA"/>
</dbReference>
<dbReference type="SUPFAM" id="SSF52540">
    <property type="entry name" value="P-loop containing nucleoside triphosphate hydrolases"/>
    <property type="match status" value="1"/>
</dbReference>
<dbReference type="RefSeq" id="WP_161106097.1">
    <property type="nucleotide sequence ID" value="NZ_JBHLYI010000015.1"/>
</dbReference>
<dbReference type="Proteomes" id="UP000431901">
    <property type="component" value="Unassembled WGS sequence"/>
</dbReference>
<keyword evidence="3" id="KW-1185">Reference proteome</keyword>
<dbReference type="InterPro" id="IPR027417">
    <property type="entry name" value="P-loop_NTPase"/>
</dbReference>
<dbReference type="PRINTS" id="PR00364">
    <property type="entry name" value="DISEASERSIST"/>
</dbReference>
<organism evidence="2 3">
    <name type="scientific">Actinomadura rayongensis</name>
    <dbReference type="NCBI Taxonomy" id="1429076"/>
    <lineage>
        <taxon>Bacteria</taxon>
        <taxon>Bacillati</taxon>
        <taxon>Actinomycetota</taxon>
        <taxon>Actinomycetes</taxon>
        <taxon>Streptosporangiales</taxon>
        <taxon>Thermomonosporaceae</taxon>
        <taxon>Actinomadura</taxon>
    </lineage>
</organism>
<gene>
    <name evidence="2" type="ORF">GQ466_28235</name>
</gene>
<dbReference type="InterPro" id="IPR011990">
    <property type="entry name" value="TPR-like_helical_dom_sf"/>
</dbReference>
<dbReference type="Pfam" id="PF13424">
    <property type="entry name" value="TPR_12"/>
    <property type="match status" value="1"/>
</dbReference>
<evidence type="ECO:0000313" key="2">
    <source>
        <dbReference type="EMBL" id="MXQ67911.1"/>
    </source>
</evidence>
<proteinExistence type="predicted"/>